<keyword evidence="1" id="KW-0547">Nucleotide-binding</keyword>
<dbReference type="Pfam" id="PF00271">
    <property type="entry name" value="Helicase_C"/>
    <property type="match status" value="1"/>
</dbReference>
<evidence type="ECO:0000259" key="4">
    <source>
        <dbReference type="PROSITE" id="PS51194"/>
    </source>
</evidence>
<gene>
    <name evidence="5" type="ORF">ENQ20_00625</name>
</gene>
<dbReference type="SMART" id="SM00490">
    <property type="entry name" value="HELICc"/>
    <property type="match status" value="1"/>
</dbReference>
<dbReference type="EMBL" id="DSMG01000006">
    <property type="protein sequence ID" value="HDX29978.1"/>
    <property type="molecule type" value="Genomic_DNA"/>
</dbReference>
<evidence type="ECO:0000256" key="2">
    <source>
        <dbReference type="ARBA" id="ARBA00022840"/>
    </source>
</evidence>
<dbReference type="Gene3D" id="3.40.50.300">
    <property type="entry name" value="P-loop containing nucleotide triphosphate hydrolases"/>
    <property type="match status" value="2"/>
</dbReference>
<dbReference type="GO" id="GO:0006289">
    <property type="term" value="P:nucleotide-excision repair"/>
    <property type="evidence" value="ECO:0007669"/>
    <property type="project" value="TreeGrafter"/>
</dbReference>
<dbReference type="GO" id="GO:0043138">
    <property type="term" value="F:3'-5' DNA helicase activity"/>
    <property type="evidence" value="ECO:0007669"/>
    <property type="project" value="TreeGrafter"/>
</dbReference>
<feature type="domain" description="Helicase ATP-binding" evidence="3">
    <location>
        <begin position="101"/>
        <end position="316"/>
    </location>
</feature>
<dbReference type="InterPro" id="IPR014001">
    <property type="entry name" value="Helicase_ATP-bd"/>
</dbReference>
<dbReference type="InterPro" id="IPR011545">
    <property type="entry name" value="DEAD/DEAH_box_helicase_dom"/>
</dbReference>
<dbReference type="InterPro" id="IPR001650">
    <property type="entry name" value="Helicase_C-like"/>
</dbReference>
<feature type="domain" description="Helicase C-terminal" evidence="4">
    <location>
        <begin position="990"/>
        <end position="1145"/>
    </location>
</feature>
<dbReference type="PROSITE" id="PS51194">
    <property type="entry name" value="HELICASE_CTER"/>
    <property type="match status" value="1"/>
</dbReference>
<comment type="caution">
    <text evidence="5">The sequence shown here is derived from an EMBL/GenBank/DDBJ whole genome shotgun (WGS) entry which is preliminary data.</text>
</comment>
<dbReference type="InterPro" id="IPR027417">
    <property type="entry name" value="P-loop_NTPase"/>
</dbReference>
<dbReference type="Pfam" id="PF00270">
    <property type="entry name" value="DEAD"/>
    <property type="match status" value="1"/>
</dbReference>
<name>A0A7C1FLZ9_9CHLR</name>
<dbReference type="GO" id="GO:0003676">
    <property type="term" value="F:nucleic acid binding"/>
    <property type="evidence" value="ECO:0007669"/>
    <property type="project" value="InterPro"/>
</dbReference>
<dbReference type="Pfam" id="PF09369">
    <property type="entry name" value="MZB"/>
    <property type="match status" value="1"/>
</dbReference>
<dbReference type="SMART" id="SM00487">
    <property type="entry name" value="DEXDc"/>
    <property type="match status" value="1"/>
</dbReference>
<dbReference type="InterPro" id="IPR018973">
    <property type="entry name" value="MZB"/>
</dbReference>
<proteinExistence type="predicted"/>
<dbReference type="PROSITE" id="PS51192">
    <property type="entry name" value="HELICASE_ATP_BIND_1"/>
    <property type="match status" value="1"/>
</dbReference>
<evidence type="ECO:0000256" key="1">
    <source>
        <dbReference type="ARBA" id="ARBA00022741"/>
    </source>
</evidence>
<organism evidence="5">
    <name type="scientific">Caldilinea aerophila</name>
    <dbReference type="NCBI Taxonomy" id="133453"/>
    <lineage>
        <taxon>Bacteria</taxon>
        <taxon>Bacillati</taxon>
        <taxon>Chloroflexota</taxon>
        <taxon>Caldilineae</taxon>
        <taxon>Caldilineales</taxon>
        <taxon>Caldilineaceae</taxon>
        <taxon>Caldilinea</taxon>
    </lineage>
</organism>
<keyword evidence="2" id="KW-0067">ATP-binding</keyword>
<accession>A0A7C1FLZ9</accession>
<reference evidence="5" key="1">
    <citation type="journal article" date="2020" name="mSystems">
        <title>Genome- and Community-Level Interaction Insights into Carbon Utilization and Element Cycling Functions of Hydrothermarchaeota in Hydrothermal Sediment.</title>
        <authorList>
            <person name="Zhou Z."/>
            <person name="Liu Y."/>
            <person name="Xu W."/>
            <person name="Pan J."/>
            <person name="Luo Z.H."/>
            <person name="Li M."/>
        </authorList>
    </citation>
    <scope>NUCLEOTIDE SEQUENCE [LARGE SCALE GENOMIC DNA]</scope>
    <source>
        <strain evidence="5">SpSt-289</strain>
    </source>
</reference>
<dbReference type="SUPFAM" id="SSF52540">
    <property type="entry name" value="P-loop containing nucleoside triphosphate hydrolases"/>
    <property type="match status" value="2"/>
</dbReference>
<sequence>MAQAIHPLDATRKLSEDYARYLRTIYFFRDEELREQFQRALAAPDFLVRGPILEAAPPFRLGRSIGELVEAGVLHRDFRQLCSPALPYDRPLYLHQEQAITKVVAQGRNIVVATGTGSGKTETFLLPIFDHLLRQREAGILGRPGVRALLLYPMNALANDQLKRLRRLLASFPDITFGRYTGETKESQKDAEEQFRQQFRDERLLPNERISRAAMRESPPHILITNYAMLEYLLLRPRDSEFFDGATGQFWRFIALDEAHIYDGATGIEIAMLLRRVKDRVVRSESGRLRCIATSATLGRGRQDFSAVATFASELFGERFEWVEDDPLRQDVVEGQREEMAQLTAPWGEGTGELYAGLAQAVTAEQPPAELALIALAAGLSPEIVQAASRAAAQAVSATGQGTAGINAFLNAALRGDGRLHRLRAALREPQDLRTLPGTLGAEGPDAEPVINLVQLAVRARPMPDALSLLPARYHVFARALEGAFVCLNRNHPAHAEEGKPRFFLTRYDNCPHCRQRVFELATCPRCGTAYIVGRENTEHLAGGGAVRVLRHPHPANAEADGGHCYFVLEGEALLPDEDEAVVAQAAVDQLGAGRLEPHTLCLGCGAVASFQSGGPRCNCRPMTPRVPLRKVEVEAGSSADGATAARRSRREAGVLSYCIGCGARNPNGVVYRFLTGQDAPVSVLATSLYQLLPPERGDQAAELPGHGRKLLVFADSRQDAAFFAPYLERTYQQILHRRLILKILAEDPEGRTGRLRLDDLASRLLRQAEVAALFTPDQSYDKRLTLARQWLAQEFVALDYRIGLEGLGLLNYRLVPPERWAPPPALLAPPWNLSRDEAWDLLVLLLNTLRQQGAVTFPPNVDVRDRNMFGPRNVELFVGEVADERHGVLGWTPRHGSNRRLDFLVRLLMRRNGMVPEQAQRIAQETLRGLWTYLTEPNSRWRDHLVAESRPQVGIARRLDYRFWEWVPVAEAGLPVYRCNRCFNVSYINLNDVCPFYGCDGRLERLDAHSTAWKSNHYRHLYQTLEPISVTAEEHTAQWKPDEAGRVQDRFIRGQINVLSCSTTFELGVDVGDLQAVLMRNVPPTTANYIQRAGRAGRRTDSVAFVLTYAQRRSHDLTHFNRPERLVAGRILPPAVAVSNEKIVRRHLHSVFLAAFFRWARDNHQREFRTVGVFFAPEDGRASGPDLLADYIRLRSLAVQEALLRIVPDDLHEVLGIASWEWLGKLTDEAGTGILDRAVQEVNADLALYAELEQEAVRNRRYGQAEHFQRVAKTVRDRELLGFLGSHNVLPAYGFPSDVVELRTGHLPSIPEAHKVELQRDLKMAIAEYAPGGEVVAAKRVWTSGGLYKMPGHDWQAIYYAVCPECHRFHRSTQEIQGPCVVCGANLHGRRRQYGQFIIPEFGFVAAREPGNTGENRPQRLYASRVYFTEYAPEGDEPTMLEPVPELSGPAIRTARRYSRYGKLAVVNSGFANAGFRICSACGWAEPATPTPVGQRSRRALAHQNLRTGQQCSGSIRTYHLGHEFITDVLELRFNGALAPAGDMNLWLSTLYALLEGASETLGIPRDDLDGTLFPYQGGEPPALVLFDNVPGGAGHVRRVAQQLPEVVRAAWDRVARCKCGPETSCYECLRNFYNQWCHDQLQRGRAHEFFSRLHQSIKSSARCADGDARCRG</sequence>
<dbReference type="PANTHER" id="PTHR47957">
    <property type="entry name" value="ATP-DEPENDENT HELICASE HRQ1"/>
    <property type="match status" value="1"/>
</dbReference>
<keyword evidence="5" id="KW-0347">Helicase</keyword>
<protein>
    <submittedName>
        <fullName evidence="5">DEAD/DEAH box helicase</fullName>
    </submittedName>
</protein>
<dbReference type="GO" id="GO:0036297">
    <property type="term" value="P:interstrand cross-link repair"/>
    <property type="evidence" value="ECO:0007669"/>
    <property type="project" value="TreeGrafter"/>
</dbReference>
<keyword evidence="5" id="KW-0378">Hydrolase</keyword>
<dbReference type="PANTHER" id="PTHR47957:SF3">
    <property type="entry name" value="ATP-DEPENDENT HELICASE HRQ1"/>
    <property type="match status" value="1"/>
</dbReference>
<evidence type="ECO:0000259" key="3">
    <source>
        <dbReference type="PROSITE" id="PS51192"/>
    </source>
</evidence>
<evidence type="ECO:0000313" key="5">
    <source>
        <dbReference type="EMBL" id="HDX29978.1"/>
    </source>
</evidence>
<dbReference type="GO" id="GO:0005524">
    <property type="term" value="F:ATP binding"/>
    <property type="evidence" value="ECO:0007669"/>
    <property type="project" value="UniProtKB-KW"/>
</dbReference>